<keyword evidence="3 4" id="KW-0440">LIM domain</keyword>
<organism evidence="8 9">
    <name type="scientific">Fasciola hepatica</name>
    <name type="common">Liver fluke</name>
    <dbReference type="NCBI Taxonomy" id="6192"/>
    <lineage>
        <taxon>Eukaryota</taxon>
        <taxon>Metazoa</taxon>
        <taxon>Spiralia</taxon>
        <taxon>Lophotrochozoa</taxon>
        <taxon>Platyhelminthes</taxon>
        <taxon>Trematoda</taxon>
        <taxon>Digenea</taxon>
        <taxon>Plagiorchiida</taxon>
        <taxon>Echinostomata</taxon>
        <taxon>Echinostomatoidea</taxon>
        <taxon>Fasciolidae</taxon>
        <taxon>Fasciola</taxon>
    </lineage>
</organism>
<feature type="domain" description="LIM zinc-binding" evidence="6">
    <location>
        <begin position="64"/>
        <end position="123"/>
    </location>
</feature>
<dbReference type="InterPro" id="IPR036886">
    <property type="entry name" value="Villin_headpiece_dom_sf"/>
</dbReference>
<evidence type="ECO:0000256" key="1">
    <source>
        <dbReference type="ARBA" id="ARBA00022723"/>
    </source>
</evidence>
<sequence length="943" mass="102500">MGKVFCSVCNKRCKGDTLKIEEKFVHHKCFHCTKCKKNLQKGGFFVREQRFYCPDDYQNSFGVTCEACHAYVEGEAVTVLGKTFHTHCFRCSTCGRLFSSGERTTIIDGTYYCVSCATQISNGLPSSHPTSELESVTPSLSSPSKSKTYPERGRKDTISSTVSWSQKTLPSGLRPGAPPDASQVDEPVDSSLTNGVVKEYPLVSDQLTVQIHENGYLNAVPDLGKQKTATPSNTFGPAGDRGTMDTMFSTPGQTFSGESFTYSGSERRTCPPGVDYGRHYPISYLHLAEQGLTAIMSSDEFAPSSTDHKTRVRSRSLARLGYSSSAFHSQRQSRRDTAPPSTGTLPPGSTAVNGRSLDVTDQDQSRANTLATSPINLDGLIPPVCVQNRPRRDIYVRRRELSPGSASLGSGVVGYHAKPSRTSPFALPSDTHPYRSTPNVHAKRGMVALAESLVRPRPRPDRSLSPDSAAEYWAEARRLACYPNARLPDSTSLPAIERYDFPAPPSPAVVMIDKRREKRLTAQRKKAADTLDSTVPNGGTMTSELTDTELSDLPANITAKLHQIDSEIETLKRLGESSGITAALIQELQASKLVHARGPDLDPVSASRSPSANTEPGYKTRYERHVFASPSRDTRRDRRTAHELSYRMDYSSTGGRSGTIPSCASIPRPGYTSGALYSRAVSLPRPVAVGAGGDTGQSNHLASTPRMPLSSAGPRVTGPGHLRAGVGLRPGERLLYSGGMLDSVSGDRTLNTDESLLTTLAGAESQQLTHDGIASLATSALSVDGLTVCSGDDTGTLGPSGGTYCIKSGTMTGLPPSVTGLRPISSMLKQRSLTTRHRSRTQTPVRHAGAYGVSDSEILDVDSYPSVQSWLRPSSQKKMSFKTYPYEQLRSSATQPIKGLDRTRLENYLSLDEFESLFRMPLSAFQRLPEWKRFDLKKRLELL</sequence>
<dbReference type="PANTHER" id="PTHR24213:SF9">
    <property type="entry name" value="UNCOORDINATED 115A, ISOFORM B-RELATED"/>
    <property type="match status" value="1"/>
</dbReference>
<evidence type="ECO:0000256" key="3">
    <source>
        <dbReference type="ARBA" id="ARBA00023038"/>
    </source>
</evidence>
<evidence type="ECO:0000259" key="6">
    <source>
        <dbReference type="PROSITE" id="PS50023"/>
    </source>
</evidence>
<dbReference type="GO" id="GO:0051015">
    <property type="term" value="F:actin filament binding"/>
    <property type="evidence" value="ECO:0007669"/>
    <property type="project" value="TreeGrafter"/>
</dbReference>
<dbReference type="AlphaFoldDB" id="A0A4E0RGA4"/>
<evidence type="ECO:0000259" key="7">
    <source>
        <dbReference type="PROSITE" id="PS51089"/>
    </source>
</evidence>
<dbReference type="SUPFAM" id="SSF47050">
    <property type="entry name" value="VHP, Villin headpiece domain"/>
    <property type="match status" value="1"/>
</dbReference>
<dbReference type="GO" id="GO:0015629">
    <property type="term" value="C:actin cytoskeleton"/>
    <property type="evidence" value="ECO:0007669"/>
    <property type="project" value="TreeGrafter"/>
</dbReference>
<gene>
    <name evidence="8" type="ORF">D915_001323</name>
</gene>
<dbReference type="Pfam" id="PF02209">
    <property type="entry name" value="VHP"/>
    <property type="match status" value="1"/>
</dbReference>
<evidence type="ECO:0000256" key="2">
    <source>
        <dbReference type="ARBA" id="ARBA00022833"/>
    </source>
</evidence>
<evidence type="ECO:0000256" key="5">
    <source>
        <dbReference type="SAM" id="MobiDB-lite"/>
    </source>
</evidence>
<dbReference type="CDD" id="cd09327">
    <property type="entry name" value="LIM1_abLIM"/>
    <property type="match status" value="1"/>
</dbReference>
<dbReference type="SUPFAM" id="SSF57716">
    <property type="entry name" value="Glucocorticoid receptor-like (DNA-binding domain)"/>
    <property type="match status" value="1"/>
</dbReference>
<dbReference type="PROSITE" id="PS51089">
    <property type="entry name" value="HP"/>
    <property type="match status" value="1"/>
</dbReference>
<dbReference type="Gene3D" id="1.10.950.10">
    <property type="entry name" value="Villin headpiece domain"/>
    <property type="match status" value="1"/>
</dbReference>
<evidence type="ECO:0000256" key="4">
    <source>
        <dbReference type="PROSITE-ProRule" id="PRU00125"/>
    </source>
</evidence>
<feature type="compositionally biased region" description="Polar residues" evidence="5">
    <location>
        <begin position="158"/>
        <end position="169"/>
    </location>
</feature>
<dbReference type="SMART" id="SM00153">
    <property type="entry name" value="VHP"/>
    <property type="match status" value="1"/>
</dbReference>
<reference evidence="8" key="1">
    <citation type="submission" date="2019-03" db="EMBL/GenBank/DDBJ databases">
        <title>Improved annotation for the trematode Fasciola hepatica.</title>
        <authorList>
            <person name="Choi Y.-J."/>
            <person name="Martin J."/>
            <person name="Mitreva M."/>
        </authorList>
    </citation>
    <scope>NUCLEOTIDE SEQUENCE [LARGE SCALE GENOMIC DNA]</scope>
</reference>
<protein>
    <submittedName>
        <fullName evidence="8">Villin-2</fullName>
    </submittedName>
</protein>
<proteinExistence type="predicted"/>
<dbReference type="PANTHER" id="PTHR24213">
    <property type="entry name" value="ACTIN-BINDING LIM PROTEIN"/>
    <property type="match status" value="1"/>
</dbReference>
<dbReference type="InterPro" id="IPR001781">
    <property type="entry name" value="Znf_LIM"/>
</dbReference>
<keyword evidence="1 4" id="KW-0479">Metal-binding</keyword>
<accession>A0A4E0RGA4</accession>
<evidence type="ECO:0000313" key="9">
    <source>
        <dbReference type="Proteomes" id="UP000230066"/>
    </source>
</evidence>
<feature type="domain" description="HP" evidence="7">
    <location>
        <begin position="878"/>
        <end position="943"/>
    </location>
</feature>
<dbReference type="Gene3D" id="2.10.110.10">
    <property type="entry name" value="Cysteine Rich Protein"/>
    <property type="match status" value="2"/>
</dbReference>
<feature type="compositionally biased region" description="Low complexity" evidence="5">
    <location>
        <begin position="130"/>
        <end position="147"/>
    </location>
</feature>
<name>A0A4E0RGA4_FASHE</name>
<feature type="compositionally biased region" description="Basic and acidic residues" evidence="5">
    <location>
        <begin position="148"/>
        <end position="157"/>
    </location>
</feature>
<dbReference type="PROSITE" id="PS50023">
    <property type="entry name" value="LIM_DOMAIN_2"/>
    <property type="match status" value="2"/>
</dbReference>
<evidence type="ECO:0000313" key="8">
    <source>
        <dbReference type="EMBL" id="THD27869.1"/>
    </source>
</evidence>
<dbReference type="GO" id="GO:0046872">
    <property type="term" value="F:metal ion binding"/>
    <property type="evidence" value="ECO:0007669"/>
    <property type="project" value="UniProtKB-KW"/>
</dbReference>
<keyword evidence="9" id="KW-1185">Reference proteome</keyword>
<feature type="region of interest" description="Disordered" evidence="5">
    <location>
        <begin position="301"/>
        <end position="363"/>
    </location>
</feature>
<feature type="compositionally biased region" description="Low complexity" evidence="5">
    <location>
        <begin position="338"/>
        <end position="351"/>
    </location>
</feature>
<dbReference type="InterPro" id="IPR051618">
    <property type="entry name" value="Actin-binding_LIM"/>
</dbReference>
<feature type="domain" description="LIM zinc-binding" evidence="6">
    <location>
        <begin position="4"/>
        <end position="63"/>
    </location>
</feature>
<dbReference type="GO" id="GO:0030032">
    <property type="term" value="P:lamellipodium assembly"/>
    <property type="evidence" value="ECO:0007669"/>
    <property type="project" value="TreeGrafter"/>
</dbReference>
<dbReference type="InterPro" id="IPR003128">
    <property type="entry name" value="Villin_headpiece"/>
</dbReference>
<feature type="region of interest" description="Disordered" evidence="5">
    <location>
        <begin position="127"/>
        <end position="188"/>
    </location>
</feature>
<keyword evidence="2 4" id="KW-0862">Zinc</keyword>
<dbReference type="SMART" id="SM00132">
    <property type="entry name" value="LIM"/>
    <property type="match status" value="2"/>
</dbReference>
<dbReference type="EMBL" id="JXXN02000298">
    <property type="protein sequence ID" value="THD27869.1"/>
    <property type="molecule type" value="Genomic_DNA"/>
</dbReference>
<dbReference type="PROSITE" id="PS00478">
    <property type="entry name" value="LIM_DOMAIN_1"/>
    <property type="match status" value="1"/>
</dbReference>
<dbReference type="Pfam" id="PF00412">
    <property type="entry name" value="LIM"/>
    <property type="match status" value="2"/>
</dbReference>
<dbReference type="Proteomes" id="UP000230066">
    <property type="component" value="Unassembled WGS sequence"/>
</dbReference>
<comment type="caution">
    <text evidence="8">The sequence shown here is derived from an EMBL/GenBank/DDBJ whole genome shotgun (WGS) entry which is preliminary data.</text>
</comment>
<dbReference type="GO" id="GO:0007010">
    <property type="term" value="P:cytoskeleton organization"/>
    <property type="evidence" value="ECO:0007669"/>
    <property type="project" value="InterPro"/>
</dbReference>
<feature type="region of interest" description="Disordered" evidence="5">
    <location>
        <begin position="692"/>
        <end position="722"/>
    </location>
</feature>